<organism evidence="1 2">
    <name type="scientific">Exophiala dermatitidis (strain ATCC 34100 / CBS 525.76 / NIH/UT8656)</name>
    <name type="common">Black yeast</name>
    <name type="synonym">Wangiella dermatitidis</name>
    <dbReference type="NCBI Taxonomy" id="858893"/>
    <lineage>
        <taxon>Eukaryota</taxon>
        <taxon>Fungi</taxon>
        <taxon>Dikarya</taxon>
        <taxon>Ascomycota</taxon>
        <taxon>Pezizomycotina</taxon>
        <taxon>Eurotiomycetes</taxon>
        <taxon>Chaetothyriomycetidae</taxon>
        <taxon>Chaetothyriales</taxon>
        <taxon>Herpotrichiellaceae</taxon>
        <taxon>Exophiala</taxon>
    </lineage>
</organism>
<proteinExistence type="predicted"/>
<accession>H6C6L9</accession>
<gene>
    <name evidence="1" type="ORF">HMPREF1120_07356</name>
</gene>
<dbReference type="STRING" id="858893.H6C6L9"/>
<protein>
    <submittedName>
        <fullName evidence="1">Uncharacterized protein</fullName>
    </submittedName>
</protein>
<dbReference type="VEuPathDB" id="FungiDB:HMPREF1120_07356"/>
<dbReference type="AlphaFoldDB" id="H6C6L9"/>
<dbReference type="InParanoid" id="H6C6L9"/>
<keyword evidence="2" id="KW-1185">Reference proteome</keyword>
<dbReference type="GeneID" id="20311995"/>
<sequence>MASSAPSFRRLVRFVPRSDPSKVLIGQPQDDNLDVGVALRKGQDVPVNVFSGSSVLSPGQETGKSAIIDRVLSPLSVSEVGTIRCIGLNVSDATPTAGMNRTSVFRDWTPESPQFFSHPALFLGAPRLM</sequence>
<dbReference type="HOGENOM" id="CLU_2210274_0_0_1"/>
<dbReference type="Proteomes" id="UP000007304">
    <property type="component" value="Unassembled WGS sequence"/>
</dbReference>
<evidence type="ECO:0000313" key="2">
    <source>
        <dbReference type="Proteomes" id="UP000007304"/>
    </source>
</evidence>
<reference evidence="1" key="1">
    <citation type="submission" date="2011-07" db="EMBL/GenBank/DDBJ databases">
        <title>The Genome Sequence of Exophiala (Wangiella) dermatitidis NIH/UT8656.</title>
        <authorList>
            <consortium name="The Broad Institute Genome Sequencing Platform"/>
            <person name="Cuomo C."/>
            <person name="Wang Z."/>
            <person name="Hunicke-Smith S."/>
            <person name="Szanislo P.J."/>
            <person name="Earl A."/>
            <person name="Young S.K."/>
            <person name="Zeng Q."/>
            <person name="Gargeya S."/>
            <person name="Fitzgerald M."/>
            <person name="Haas B."/>
            <person name="Abouelleil A."/>
            <person name="Alvarado L."/>
            <person name="Arachchi H.M."/>
            <person name="Berlin A."/>
            <person name="Brown A."/>
            <person name="Chapman S.B."/>
            <person name="Chen Z."/>
            <person name="Dunbar C."/>
            <person name="Freedman E."/>
            <person name="Gearin G."/>
            <person name="Gellesch M."/>
            <person name="Goldberg J."/>
            <person name="Griggs A."/>
            <person name="Gujja S."/>
            <person name="Heiman D."/>
            <person name="Howarth C."/>
            <person name="Larson L."/>
            <person name="Lui A."/>
            <person name="MacDonald P.J.P."/>
            <person name="Montmayeur A."/>
            <person name="Murphy C."/>
            <person name="Neiman D."/>
            <person name="Pearson M."/>
            <person name="Priest M."/>
            <person name="Roberts A."/>
            <person name="Saif S."/>
            <person name="Shea T."/>
            <person name="Shenoy N."/>
            <person name="Sisk P."/>
            <person name="Stolte C."/>
            <person name="Sykes S."/>
            <person name="Wortman J."/>
            <person name="Nusbaum C."/>
            <person name="Birren B."/>
        </authorList>
    </citation>
    <scope>NUCLEOTIDE SEQUENCE</scope>
    <source>
        <strain evidence="1">NIH/UT8656</strain>
    </source>
</reference>
<name>H6C6L9_EXODN</name>
<dbReference type="RefSeq" id="XP_009159826.1">
    <property type="nucleotide sequence ID" value="XM_009161578.1"/>
</dbReference>
<dbReference type="eggNOG" id="ENOG502T0BV">
    <property type="taxonomic scope" value="Eukaryota"/>
</dbReference>
<evidence type="ECO:0000313" key="1">
    <source>
        <dbReference type="EMBL" id="EHY59365.1"/>
    </source>
</evidence>
<dbReference type="EMBL" id="JH226135">
    <property type="protein sequence ID" value="EHY59365.1"/>
    <property type="molecule type" value="Genomic_DNA"/>
</dbReference>